<dbReference type="EC" id="3.1.2.20" evidence="5"/>
<keyword evidence="1" id="KW-0378">Hydrolase</keyword>
<comment type="similarity">
    <text evidence="4">Belongs to the YigI thioesterase family.</text>
</comment>
<dbReference type="RefSeq" id="WP_075859691.1">
    <property type="nucleotide sequence ID" value="NZ_BDJK01000036.1"/>
</dbReference>
<evidence type="ECO:0000256" key="4">
    <source>
        <dbReference type="ARBA" id="ARBA00038381"/>
    </source>
</evidence>
<name>A0A1L8CWB1_9THEO</name>
<evidence type="ECO:0000256" key="7">
    <source>
        <dbReference type="ARBA" id="ARBA00048062"/>
    </source>
</evidence>
<comment type="catalytic activity">
    <reaction evidence="7">
        <text>a medium-chain fatty acyl-CoA + H2O = a medium-chain fatty acid + CoA + H(+)</text>
        <dbReference type="Rhea" id="RHEA:68184"/>
        <dbReference type="ChEBI" id="CHEBI:15377"/>
        <dbReference type="ChEBI" id="CHEBI:15378"/>
        <dbReference type="ChEBI" id="CHEBI:57287"/>
        <dbReference type="ChEBI" id="CHEBI:59558"/>
        <dbReference type="ChEBI" id="CHEBI:90546"/>
    </reaction>
</comment>
<dbReference type="PANTHER" id="PTHR43240">
    <property type="entry name" value="1,4-DIHYDROXY-2-NAPHTHOYL-COA THIOESTERASE 1"/>
    <property type="match status" value="1"/>
</dbReference>
<comment type="caution">
    <text evidence="10">The sequence shown here is derived from an EMBL/GenBank/DDBJ whole genome shotgun (WGS) entry which is preliminary data.</text>
</comment>
<evidence type="ECO:0000313" key="11">
    <source>
        <dbReference type="Proteomes" id="UP000187485"/>
    </source>
</evidence>
<evidence type="ECO:0000256" key="8">
    <source>
        <dbReference type="SAM" id="Phobius"/>
    </source>
</evidence>
<keyword evidence="8" id="KW-1133">Transmembrane helix</keyword>
<dbReference type="Pfam" id="PF03061">
    <property type="entry name" value="4HBT"/>
    <property type="match status" value="1"/>
</dbReference>
<feature type="domain" description="Thioesterase" evidence="9">
    <location>
        <begin position="44"/>
        <end position="120"/>
    </location>
</feature>
<dbReference type="STRING" id="870242.cpu_17450"/>
<dbReference type="OrthoDB" id="337200at2"/>
<comment type="catalytic activity">
    <reaction evidence="2">
        <text>a fatty acyl-CoA + H2O = a fatty acid + CoA + H(+)</text>
        <dbReference type="Rhea" id="RHEA:16781"/>
        <dbReference type="ChEBI" id="CHEBI:15377"/>
        <dbReference type="ChEBI" id="CHEBI:15378"/>
        <dbReference type="ChEBI" id="CHEBI:28868"/>
        <dbReference type="ChEBI" id="CHEBI:57287"/>
        <dbReference type="ChEBI" id="CHEBI:77636"/>
        <dbReference type="EC" id="3.1.2.20"/>
    </reaction>
</comment>
<sequence length="130" mass="14287">MNGDLLELLRNDTFWSFMGMEPLRVTPKEAELKISLKPHHFQTFGVVHGGVFAAIIDAAVGAMVVADMAEEQRMATVELKVNYLKPGLGGDIVARARRISSGNRVVVGEVEVYSDKQELLAIGIATYLVW</sequence>
<protein>
    <recommendedName>
        <fullName evidence="6">Medium/long-chain acyl-CoA thioesterase YigI</fullName>
        <ecNumber evidence="5">3.1.2.20</ecNumber>
    </recommendedName>
</protein>
<accession>A0A1L8CWB1</accession>
<evidence type="ECO:0000256" key="5">
    <source>
        <dbReference type="ARBA" id="ARBA00038894"/>
    </source>
</evidence>
<dbReference type="PANTHER" id="PTHR43240:SF20">
    <property type="entry name" value="MEDIUM_LONG-CHAIN ACYL-COA THIOESTERASE YIGI"/>
    <property type="match status" value="1"/>
</dbReference>
<reference evidence="11" key="1">
    <citation type="submission" date="2016-12" db="EMBL/GenBank/DDBJ databases">
        <title>Draft Genome Sequences od Carboxydothermus pertinax and islandicus, Hydrogenogenic Carboxydotrophic Bacteria.</title>
        <authorList>
            <person name="Fukuyama Y."/>
            <person name="Ohmae K."/>
            <person name="Yoneda Y."/>
            <person name="Yoshida T."/>
            <person name="Sako Y."/>
        </authorList>
    </citation>
    <scope>NUCLEOTIDE SEQUENCE [LARGE SCALE GENOMIC DNA]</scope>
    <source>
        <strain evidence="11">Ug1</strain>
    </source>
</reference>
<organism evidence="10 11">
    <name type="scientific">Carboxydothermus pertinax</name>
    <dbReference type="NCBI Taxonomy" id="870242"/>
    <lineage>
        <taxon>Bacteria</taxon>
        <taxon>Bacillati</taxon>
        <taxon>Bacillota</taxon>
        <taxon>Clostridia</taxon>
        <taxon>Thermoanaerobacterales</taxon>
        <taxon>Thermoanaerobacteraceae</taxon>
        <taxon>Carboxydothermus</taxon>
    </lineage>
</organism>
<evidence type="ECO:0000313" key="10">
    <source>
        <dbReference type="EMBL" id="GAV23235.1"/>
    </source>
</evidence>
<keyword evidence="8" id="KW-0812">Transmembrane</keyword>
<keyword evidence="8" id="KW-0472">Membrane</keyword>
<dbReference type="Proteomes" id="UP000187485">
    <property type="component" value="Unassembled WGS sequence"/>
</dbReference>
<dbReference type="EMBL" id="BDJK01000036">
    <property type="protein sequence ID" value="GAV23235.1"/>
    <property type="molecule type" value="Genomic_DNA"/>
</dbReference>
<dbReference type="NCBIfam" id="TIGR00369">
    <property type="entry name" value="unchar_dom_1"/>
    <property type="match status" value="1"/>
</dbReference>
<dbReference type="AlphaFoldDB" id="A0A1L8CWB1"/>
<gene>
    <name evidence="10" type="ORF">cpu_17450</name>
</gene>
<evidence type="ECO:0000256" key="3">
    <source>
        <dbReference type="ARBA" id="ARBA00036002"/>
    </source>
</evidence>
<evidence type="ECO:0000256" key="2">
    <source>
        <dbReference type="ARBA" id="ARBA00035880"/>
    </source>
</evidence>
<feature type="transmembrane region" description="Helical" evidence="8">
    <location>
        <begin position="46"/>
        <end position="66"/>
    </location>
</feature>
<proteinExistence type="inferred from homology"/>
<evidence type="ECO:0000259" key="9">
    <source>
        <dbReference type="Pfam" id="PF03061"/>
    </source>
</evidence>
<dbReference type="InterPro" id="IPR006683">
    <property type="entry name" value="Thioestr_dom"/>
</dbReference>
<dbReference type="CDD" id="cd03443">
    <property type="entry name" value="PaaI_thioesterase"/>
    <property type="match status" value="1"/>
</dbReference>
<keyword evidence="11" id="KW-1185">Reference proteome</keyword>
<dbReference type="Gene3D" id="3.10.129.10">
    <property type="entry name" value="Hotdog Thioesterase"/>
    <property type="match status" value="1"/>
</dbReference>
<evidence type="ECO:0000256" key="1">
    <source>
        <dbReference type="ARBA" id="ARBA00022801"/>
    </source>
</evidence>
<dbReference type="InterPro" id="IPR029069">
    <property type="entry name" value="HotDog_dom_sf"/>
</dbReference>
<evidence type="ECO:0000256" key="6">
    <source>
        <dbReference type="ARBA" id="ARBA00040062"/>
    </source>
</evidence>
<dbReference type="SUPFAM" id="SSF54637">
    <property type="entry name" value="Thioesterase/thiol ester dehydrase-isomerase"/>
    <property type="match status" value="1"/>
</dbReference>
<dbReference type="InterPro" id="IPR003736">
    <property type="entry name" value="PAAI_dom"/>
</dbReference>
<comment type="catalytic activity">
    <reaction evidence="3">
        <text>a long-chain fatty acyl-CoA + H2O = a long-chain fatty acid + CoA + H(+)</text>
        <dbReference type="Rhea" id="RHEA:67680"/>
        <dbReference type="ChEBI" id="CHEBI:15377"/>
        <dbReference type="ChEBI" id="CHEBI:15378"/>
        <dbReference type="ChEBI" id="CHEBI:57287"/>
        <dbReference type="ChEBI" id="CHEBI:57560"/>
        <dbReference type="ChEBI" id="CHEBI:83139"/>
    </reaction>
</comment>
<dbReference type="GO" id="GO:0047617">
    <property type="term" value="F:fatty acyl-CoA hydrolase activity"/>
    <property type="evidence" value="ECO:0007669"/>
    <property type="project" value="UniProtKB-EC"/>
</dbReference>